<reference evidence="1 2" key="1">
    <citation type="submission" date="2019-11" db="EMBL/GenBank/DDBJ databases">
        <title>Complete genome sequence of Bacteroides dorei DSM 17855.</title>
        <authorList>
            <person name="Russell J.T."/>
        </authorList>
    </citation>
    <scope>NUCLEOTIDE SEQUENCE [LARGE SCALE GENOMIC DNA]</scope>
    <source>
        <strain evidence="1 2">DSM 17855</strain>
    </source>
</reference>
<evidence type="ECO:0000313" key="1">
    <source>
        <dbReference type="EMBL" id="QJR75756.1"/>
    </source>
</evidence>
<name>A0A854LJT4_9BACT</name>
<protein>
    <submittedName>
        <fullName evidence="1">Uncharacterized protein</fullName>
    </submittedName>
</protein>
<organism evidence="1 2">
    <name type="scientific">Phocaeicola dorei</name>
    <dbReference type="NCBI Taxonomy" id="357276"/>
    <lineage>
        <taxon>Bacteria</taxon>
        <taxon>Pseudomonadati</taxon>
        <taxon>Bacteroidota</taxon>
        <taxon>Bacteroidia</taxon>
        <taxon>Bacteroidales</taxon>
        <taxon>Bacteroidaceae</taxon>
        <taxon>Phocaeicola</taxon>
    </lineage>
</organism>
<evidence type="ECO:0000313" key="2">
    <source>
        <dbReference type="Proteomes" id="UP000500949"/>
    </source>
</evidence>
<dbReference type="Proteomes" id="UP000500949">
    <property type="component" value="Chromosome"/>
</dbReference>
<proteinExistence type="predicted"/>
<dbReference type="EMBL" id="CP046176">
    <property type="protein sequence ID" value="QJR75756.1"/>
    <property type="molecule type" value="Genomic_DNA"/>
</dbReference>
<gene>
    <name evidence="1" type="ORF">GKD17_04820</name>
</gene>
<dbReference type="AlphaFoldDB" id="A0A854LJT4"/>
<sequence>MSQFTEFPSIHDHLYGDSDHLRSLYEIGRSLSDKELQKVIVQVRAKGYRVEKLEFYEYAPSDSMRHLFVRMEDEAESIPYFMLDKECWSEIAKEIVTVYKLTSRK</sequence>
<dbReference type="GeneID" id="93446005"/>
<accession>A0A854LJT4</accession>
<dbReference type="RefSeq" id="WP_007837095.1">
    <property type="nucleotide sequence ID" value="NZ_CP046176.1"/>
</dbReference>